<gene>
    <name evidence="1" type="ORF">QWY15_13305</name>
</gene>
<comment type="caution">
    <text evidence="1">The sequence shown here is derived from an EMBL/GenBank/DDBJ whole genome shotgun (WGS) entry which is preliminary data.</text>
</comment>
<proteinExistence type="predicted"/>
<keyword evidence="2" id="KW-1185">Reference proteome</keyword>
<evidence type="ECO:0000313" key="1">
    <source>
        <dbReference type="EMBL" id="MDN7228275.1"/>
    </source>
</evidence>
<organism evidence="1 2">
    <name type="scientific">Planococcus liqunii</name>
    <dbReference type="NCBI Taxonomy" id="3058394"/>
    <lineage>
        <taxon>Bacteria</taxon>
        <taxon>Bacillati</taxon>
        <taxon>Bacillota</taxon>
        <taxon>Bacilli</taxon>
        <taxon>Bacillales</taxon>
        <taxon>Caryophanaceae</taxon>
        <taxon>Planococcus</taxon>
    </lineage>
</organism>
<reference evidence="1 2" key="1">
    <citation type="submission" date="2023-06" db="EMBL/GenBank/DDBJ databases">
        <title>Novel species in genus Planococcus.</title>
        <authorList>
            <person name="Ning S."/>
        </authorList>
    </citation>
    <scope>NUCLEOTIDE SEQUENCE [LARGE SCALE GENOMIC DNA]</scope>
    <source>
        <strain evidence="1 2">N064</strain>
    </source>
</reference>
<dbReference type="SUPFAM" id="SSF160631">
    <property type="entry name" value="SMI1/KNR4-like"/>
    <property type="match status" value="1"/>
</dbReference>
<name>A0ABT8MTP1_9BACL</name>
<sequence length="157" mass="17652">MTQNTYKAAKKLLLKYKSKADFVGEVPSGIIAKAEEALELEFTGSYLDFLQNFGAGDFNGEEIYGILDSDFENSSVPDAIWYTLQERKETNLPLNLLVIYDTGSEELFCLNFNDLDETGDPKVVSYMPGIDMGEQNFEIIAENFGDFLLELLEDSLD</sequence>
<dbReference type="Gene3D" id="3.40.1580.10">
    <property type="entry name" value="SMI1/KNR4-like"/>
    <property type="match status" value="1"/>
</dbReference>
<dbReference type="EMBL" id="JAUJWW010000005">
    <property type="protein sequence ID" value="MDN7228275.1"/>
    <property type="molecule type" value="Genomic_DNA"/>
</dbReference>
<dbReference type="RefSeq" id="WP_301726727.1">
    <property type="nucleotide sequence ID" value="NZ_JAUJWW010000005.1"/>
</dbReference>
<dbReference type="InterPro" id="IPR037883">
    <property type="entry name" value="Knr4/Smi1-like_sf"/>
</dbReference>
<dbReference type="Proteomes" id="UP001172054">
    <property type="component" value="Unassembled WGS sequence"/>
</dbReference>
<protein>
    <submittedName>
        <fullName evidence="1">SMI1/KNR4 family protein</fullName>
    </submittedName>
</protein>
<dbReference type="Pfam" id="PF14567">
    <property type="entry name" value="SUKH_5"/>
    <property type="match status" value="1"/>
</dbReference>
<accession>A0ABT8MTP1</accession>
<evidence type="ECO:0000313" key="2">
    <source>
        <dbReference type="Proteomes" id="UP001172054"/>
    </source>
</evidence>